<organism evidence="2 3">
    <name type="scientific">Gossypium gossypioides</name>
    <name type="common">Mexican cotton</name>
    <name type="synonym">Selera gossypioides</name>
    <dbReference type="NCBI Taxonomy" id="34282"/>
    <lineage>
        <taxon>Eukaryota</taxon>
        <taxon>Viridiplantae</taxon>
        <taxon>Streptophyta</taxon>
        <taxon>Embryophyta</taxon>
        <taxon>Tracheophyta</taxon>
        <taxon>Spermatophyta</taxon>
        <taxon>Magnoliopsida</taxon>
        <taxon>eudicotyledons</taxon>
        <taxon>Gunneridae</taxon>
        <taxon>Pentapetalae</taxon>
        <taxon>rosids</taxon>
        <taxon>malvids</taxon>
        <taxon>Malvales</taxon>
        <taxon>Malvaceae</taxon>
        <taxon>Malvoideae</taxon>
        <taxon>Gossypium</taxon>
    </lineage>
</organism>
<accession>A0A7J9CU01</accession>
<feature type="non-terminal residue" evidence="2">
    <location>
        <position position="160"/>
    </location>
</feature>
<dbReference type="AlphaFoldDB" id="A0A7J9CU01"/>
<evidence type="ECO:0000313" key="2">
    <source>
        <dbReference type="EMBL" id="MBA0751980.1"/>
    </source>
</evidence>
<dbReference type="Pfam" id="PF04937">
    <property type="entry name" value="DUF659"/>
    <property type="match status" value="1"/>
</dbReference>
<proteinExistence type="predicted"/>
<feature type="non-terminal residue" evidence="2">
    <location>
        <position position="1"/>
    </location>
</feature>
<dbReference type="Proteomes" id="UP000593579">
    <property type="component" value="Unassembled WGS sequence"/>
</dbReference>
<evidence type="ECO:0000259" key="1">
    <source>
        <dbReference type="Pfam" id="PF04937"/>
    </source>
</evidence>
<dbReference type="InterPro" id="IPR007021">
    <property type="entry name" value="DUF659"/>
</dbReference>
<feature type="domain" description="DUF659" evidence="1">
    <location>
        <begin position="110"/>
        <end position="158"/>
    </location>
</feature>
<gene>
    <name evidence="2" type="ORF">Gogos_000862</name>
</gene>
<name>A0A7J9CU01_GOSGO</name>
<comment type="caution">
    <text evidence="2">The sequence shown here is derived from an EMBL/GenBank/DDBJ whole genome shotgun (WGS) entry which is preliminary data.</text>
</comment>
<sequence>EQLEKVSNPNTSGIEGKNSDDVLVSEFTLRGAIPQLARSKSLKQPKISDSFLKTLRKKIGEVVSKFLIYERLVFQLASSPWLYNLIQVSIEVGRGVKLPTPYQVSDVYLELDKGTNFWKSVDVSSVRSRDVEFYYSLLDSVVEEIGESYIIQIVTDYEAA</sequence>
<dbReference type="OrthoDB" id="993057at2759"/>
<dbReference type="EMBL" id="JABEZY010000013">
    <property type="protein sequence ID" value="MBA0751980.1"/>
    <property type="molecule type" value="Genomic_DNA"/>
</dbReference>
<keyword evidence="3" id="KW-1185">Reference proteome</keyword>
<protein>
    <recommendedName>
        <fullName evidence="1">DUF659 domain-containing protein</fullName>
    </recommendedName>
</protein>
<evidence type="ECO:0000313" key="3">
    <source>
        <dbReference type="Proteomes" id="UP000593579"/>
    </source>
</evidence>
<reference evidence="2 3" key="1">
    <citation type="journal article" date="2019" name="Genome Biol. Evol.">
        <title>Insights into the evolution of the New World diploid cottons (Gossypium, subgenus Houzingenia) based on genome sequencing.</title>
        <authorList>
            <person name="Grover C.E."/>
            <person name="Arick M.A. 2nd"/>
            <person name="Thrash A."/>
            <person name="Conover J.L."/>
            <person name="Sanders W.S."/>
            <person name="Peterson D.G."/>
            <person name="Frelichowski J.E."/>
            <person name="Scheffler J.A."/>
            <person name="Scheffler B.E."/>
            <person name="Wendel J.F."/>
        </authorList>
    </citation>
    <scope>NUCLEOTIDE SEQUENCE [LARGE SCALE GENOMIC DNA]</scope>
    <source>
        <strain evidence="2">5</strain>
        <tissue evidence="2">Leaf</tissue>
    </source>
</reference>